<comment type="caution">
    <text evidence="9">The sequence shown here is derived from an EMBL/GenBank/DDBJ whole genome shotgun (WGS) entry which is preliminary data.</text>
</comment>
<feature type="chain" id="PRO_5046078006" description="Tannase and feruloyl esterase family protein" evidence="8">
    <location>
        <begin position="28"/>
        <end position="607"/>
    </location>
</feature>
<evidence type="ECO:0000256" key="2">
    <source>
        <dbReference type="ARBA" id="ARBA00022487"/>
    </source>
</evidence>
<evidence type="ECO:0000256" key="5">
    <source>
        <dbReference type="ARBA" id="ARBA00022801"/>
    </source>
</evidence>
<dbReference type="Pfam" id="PF07519">
    <property type="entry name" value="Tannase"/>
    <property type="match status" value="1"/>
</dbReference>
<dbReference type="InterPro" id="IPR011118">
    <property type="entry name" value="Tannase/feruloyl_esterase"/>
</dbReference>
<dbReference type="SUPFAM" id="SSF53474">
    <property type="entry name" value="alpha/beta-Hydrolases"/>
    <property type="match status" value="1"/>
</dbReference>
<name>A0ABU0PL81_9MICC</name>
<evidence type="ECO:0000313" key="9">
    <source>
        <dbReference type="EMBL" id="MDQ0674727.1"/>
    </source>
</evidence>
<proteinExistence type="inferred from homology"/>
<keyword evidence="5" id="KW-0378">Hydrolase</keyword>
<keyword evidence="10" id="KW-1185">Reference proteome</keyword>
<evidence type="ECO:0000256" key="8">
    <source>
        <dbReference type="SAM" id="SignalP"/>
    </source>
</evidence>
<keyword evidence="6" id="KW-0106">Calcium</keyword>
<sequence>MKRKLFPILATALVALSVGSLPGVASAAAPPADRAAVALSCDESMKTAFKPTPETRVLLVKAFKAGDALSLAETPPAGTAKAESDVCLVKMLVGESNPGPAGAPSTTDGVGLEVWLPAPEKWDRRIRATAVGGFMGMPGVRSVTDIYSPRMGAYAAAKGSVTVYTDGGHDRGPLSGEFLVQPDGTPNALGWEQLSYGAVHEMAVSTKALAKAYYKEPVKYSYIYGQSSGGRAVYQSAQMFPGDYDGILADSVSLDQTQFMPGLMWPQIVMQRDLADKGLPLLTKEKRDAVSRAALNSCDTAVNGTHDGYLTYNDECKYDPTKDASVLCPSDGGTNATASCVTKVEAQVFNKIWYGPTVDGSVPDPAVDNGRNTFRAPNHLWWGPTRGTVLDATTATPVSPVIAQITASQLAFNLQDLSYTYPGFKNASGTGENRWMEMSYEEFAKVFPAGKSLNDSAFANIDADNPDLTEFKRSGSKMITITGTHDPYNSVEMMTKYYEESADILGGIQKAQDVHRLFMLPGRSHGGGVGSIDANSATTPQIGPFVSDIGKDEVYLALVDWVERNQAPDTFVATSPDGSRSRPLCMYPERVKYLGGDVNAAASYTCQ</sequence>
<keyword evidence="2" id="KW-0719">Serine esterase</keyword>
<dbReference type="Proteomes" id="UP001236806">
    <property type="component" value="Unassembled WGS sequence"/>
</dbReference>
<evidence type="ECO:0000256" key="4">
    <source>
        <dbReference type="ARBA" id="ARBA00022729"/>
    </source>
</evidence>
<protein>
    <recommendedName>
        <fullName evidence="11">Tannase and feruloyl esterase family protein</fullName>
    </recommendedName>
</protein>
<comment type="similarity">
    <text evidence="1">Belongs to the tannase family.</text>
</comment>
<dbReference type="EMBL" id="JAUSXB010000001">
    <property type="protein sequence ID" value="MDQ0674727.1"/>
    <property type="molecule type" value="Genomic_DNA"/>
</dbReference>
<accession>A0ABU0PL81</accession>
<dbReference type="Gene3D" id="3.40.50.1820">
    <property type="entry name" value="alpha/beta hydrolase"/>
    <property type="match status" value="1"/>
</dbReference>
<evidence type="ECO:0000256" key="6">
    <source>
        <dbReference type="ARBA" id="ARBA00022837"/>
    </source>
</evidence>
<reference evidence="9 10" key="1">
    <citation type="submission" date="2023-07" db="EMBL/GenBank/DDBJ databases">
        <title>Comparative genomics of wheat-associated soil bacteria to identify genetic determinants of phenazine resistance.</title>
        <authorList>
            <person name="Mouncey N."/>
        </authorList>
    </citation>
    <scope>NUCLEOTIDE SEQUENCE [LARGE SCALE GENOMIC DNA]</scope>
    <source>
        <strain evidence="9 10">W1I3</strain>
    </source>
</reference>
<evidence type="ECO:0000256" key="1">
    <source>
        <dbReference type="ARBA" id="ARBA00006249"/>
    </source>
</evidence>
<dbReference type="PANTHER" id="PTHR33938:SF15">
    <property type="entry name" value="FERULOYL ESTERASE B-RELATED"/>
    <property type="match status" value="1"/>
</dbReference>
<dbReference type="InterPro" id="IPR029058">
    <property type="entry name" value="AB_hydrolase_fold"/>
</dbReference>
<keyword evidence="7" id="KW-1015">Disulfide bond</keyword>
<organism evidence="9 10">
    <name type="scientific">Pseudarthrobacter siccitolerans</name>
    <dbReference type="NCBI Taxonomy" id="861266"/>
    <lineage>
        <taxon>Bacteria</taxon>
        <taxon>Bacillati</taxon>
        <taxon>Actinomycetota</taxon>
        <taxon>Actinomycetes</taxon>
        <taxon>Micrococcales</taxon>
        <taxon>Micrococcaceae</taxon>
        <taxon>Pseudarthrobacter</taxon>
    </lineage>
</organism>
<evidence type="ECO:0000256" key="7">
    <source>
        <dbReference type="ARBA" id="ARBA00023157"/>
    </source>
</evidence>
<feature type="signal peptide" evidence="8">
    <location>
        <begin position="1"/>
        <end position="27"/>
    </location>
</feature>
<evidence type="ECO:0000313" key="10">
    <source>
        <dbReference type="Proteomes" id="UP001236806"/>
    </source>
</evidence>
<dbReference type="PANTHER" id="PTHR33938">
    <property type="entry name" value="FERULOYL ESTERASE B-RELATED"/>
    <property type="match status" value="1"/>
</dbReference>
<dbReference type="RefSeq" id="WP_306636518.1">
    <property type="nucleotide sequence ID" value="NZ_JAUSXB010000001.1"/>
</dbReference>
<gene>
    <name evidence="9" type="ORF">QFZ36_002288</name>
</gene>
<evidence type="ECO:0000256" key="3">
    <source>
        <dbReference type="ARBA" id="ARBA00022723"/>
    </source>
</evidence>
<evidence type="ECO:0008006" key="11">
    <source>
        <dbReference type="Google" id="ProtNLM"/>
    </source>
</evidence>
<keyword evidence="3" id="KW-0479">Metal-binding</keyword>
<keyword evidence="4 8" id="KW-0732">Signal</keyword>